<dbReference type="EMBL" id="SCKW01000016">
    <property type="protein sequence ID" value="RWZ79268.1"/>
    <property type="molecule type" value="Genomic_DNA"/>
</dbReference>
<sequence>MPNNPIKTILCIEDDRFIGEMYSRSLSRAGYQVDWIISGAEGLQAALSKNYDLILLDVMLPERQGTEILQDLRGSGDKVPHSRILVLTNYDQDEESRLAMQSQADGYLIKADITPRKLLEIISQMQAAA</sequence>
<gene>
    <name evidence="4" type="ORF">EOT04_01990</name>
</gene>
<evidence type="ECO:0000256" key="2">
    <source>
        <dbReference type="PROSITE-ProRule" id="PRU00169"/>
    </source>
</evidence>
<dbReference type="Proteomes" id="UP000289269">
    <property type="component" value="Unassembled WGS sequence"/>
</dbReference>
<evidence type="ECO:0000259" key="3">
    <source>
        <dbReference type="PROSITE" id="PS50110"/>
    </source>
</evidence>
<reference evidence="4" key="1">
    <citation type="submission" date="2019-01" db="EMBL/GenBank/DDBJ databases">
        <title>Genomic signatures and co-occurrence patterns of the ultra-small Saccharimodia (Patescibacteria phylum) suggest a symbiotic lifestyle.</title>
        <authorList>
            <person name="Lemos L."/>
            <person name="Medeiros J."/>
            <person name="Andreote F."/>
            <person name="Fernandes G."/>
            <person name="Varani A."/>
            <person name="Oliveira G."/>
            <person name="Pylro V."/>
        </authorList>
    </citation>
    <scope>NUCLEOTIDE SEQUENCE [LARGE SCALE GENOMIC DNA]</scope>
    <source>
        <strain evidence="4">AMD01</strain>
    </source>
</reference>
<dbReference type="InterPro" id="IPR001789">
    <property type="entry name" value="Sig_transdc_resp-reg_receiver"/>
</dbReference>
<proteinExistence type="predicted"/>
<dbReference type="InterPro" id="IPR011006">
    <property type="entry name" value="CheY-like_superfamily"/>
</dbReference>
<keyword evidence="1 2" id="KW-0597">Phosphoprotein</keyword>
<dbReference type="PROSITE" id="PS50110">
    <property type="entry name" value="RESPONSE_REGULATORY"/>
    <property type="match status" value="1"/>
</dbReference>
<dbReference type="AlphaFoldDB" id="A0A4V1J7L3"/>
<feature type="modified residue" description="4-aspartylphosphate" evidence="2">
    <location>
        <position position="57"/>
    </location>
</feature>
<protein>
    <submittedName>
        <fullName evidence="4">Response regulator</fullName>
    </submittedName>
</protein>
<name>A0A4V1J7L3_9BACT</name>
<evidence type="ECO:0000313" key="4">
    <source>
        <dbReference type="EMBL" id="RWZ79268.1"/>
    </source>
</evidence>
<keyword evidence="5" id="KW-1185">Reference proteome</keyword>
<dbReference type="Gene3D" id="3.40.50.2300">
    <property type="match status" value="1"/>
</dbReference>
<dbReference type="Pfam" id="PF00072">
    <property type="entry name" value="Response_reg"/>
    <property type="match status" value="1"/>
</dbReference>
<evidence type="ECO:0000256" key="1">
    <source>
        <dbReference type="ARBA" id="ARBA00022553"/>
    </source>
</evidence>
<dbReference type="InterPro" id="IPR050595">
    <property type="entry name" value="Bact_response_regulator"/>
</dbReference>
<dbReference type="PANTHER" id="PTHR44591">
    <property type="entry name" value="STRESS RESPONSE REGULATOR PROTEIN 1"/>
    <property type="match status" value="1"/>
</dbReference>
<comment type="caution">
    <text evidence="4">The sequence shown here is derived from an EMBL/GenBank/DDBJ whole genome shotgun (WGS) entry which is preliminary data.</text>
</comment>
<accession>A0A4V1J7L3</accession>
<dbReference type="SMART" id="SM00448">
    <property type="entry name" value="REC"/>
    <property type="match status" value="1"/>
</dbReference>
<organism evidence="4 5">
    <name type="scientific">Candidatus Chaera renei</name>
    <dbReference type="NCBI Taxonomy" id="2506947"/>
    <lineage>
        <taxon>Bacteria</taxon>
        <taxon>Candidatus Saccharimonadota</taxon>
        <taxon>Candidatus Saccharimonadia</taxon>
        <taxon>Candidatus Saccharimonadales</taxon>
        <taxon>Candidatus Saccharimonadaceae</taxon>
        <taxon>Candidatus Chaera</taxon>
    </lineage>
</organism>
<evidence type="ECO:0000313" key="5">
    <source>
        <dbReference type="Proteomes" id="UP000289269"/>
    </source>
</evidence>
<dbReference type="GO" id="GO:0000160">
    <property type="term" value="P:phosphorelay signal transduction system"/>
    <property type="evidence" value="ECO:0007669"/>
    <property type="project" value="InterPro"/>
</dbReference>
<dbReference type="SUPFAM" id="SSF52172">
    <property type="entry name" value="CheY-like"/>
    <property type="match status" value="1"/>
</dbReference>
<feature type="domain" description="Response regulatory" evidence="3">
    <location>
        <begin position="8"/>
        <end position="125"/>
    </location>
</feature>
<dbReference type="PANTHER" id="PTHR44591:SF23">
    <property type="entry name" value="CHEY SUBFAMILY"/>
    <property type="match status" value="1"/>
</dbReference>